<protein>
    <submittedName>
        <fullName evidence="2">Isochorismatase hydrolase</fullName>
    </submittedName>
    <submittedName>
        <fullName evidence="3">Nicotinamidase</fullName>
    </submittedName>
</protein>
<evidence type="ECO:0000313" key="4">
    <source>
        <dbReference type="Proteomes" id="UP000214975"/>
    </source>
</evidence>
<dbReference type="EMBL" id="NKHD01000006">
    <property type="protein sequence ID" value="OXT09116.1"/>
    <property type="molecule type" value="Genomic_DNA"/>
</dbReference>
<dbReference type="GO" id="GO:0008936">
    <property type="term" value="F:nicotinamidase activity"/>
    <property type="evidence" value="ECO:0007669"/>
    <property type="project" value="InterPro"/>
</dbReference>
<evidence type="ECO:0000313" key="3">
    <source>
        <dbReference type="EMBL" id="OXT09116.1"/>
    </source>
</evidence>
<dbReference type="Proteomes" id="UP000215301">
    <property type="component" value="Unassembled WGS sequence"/>
</dbReference>
<dbReference type="InterPro" id="IPR000868">
    <property type="entry name" value="Isochorismatase-like_dom"/>
</dbReference>
<name>A0A231VN54_THETR</name>
<dbReference type="PANTHER" id="PTHR47297:SF2">
    <property type="entry name" value="OS02G0606800 PROTEIN"/>
    <property type="match status" value="1"/>
</dbReference>
<dbReference type="Gene3D" id="3.40.50.850">
    <property type="entry name" value="Isochorismatase-like"/>
    <property type="match status" value="1"/>
</dbReference>
<reference evidence="2 4" key="1">
    <citation type="submission" date="2016-08" db="EMBL/GenBank/DDBJ databases">
        <title>A novel genetic cassette of butanologenic Thermoanaerobacterium thermosaccharolyticum that directly convert cellulose to butanol.</title>
        <authorList>
            <person name="Li T."/>
            <person name="He J."/>
        </authorList>
    </citation>
    <scope>NUCLEOTIDE SEQUENCE [LARGE SCALE GENOMIC DNA]</scope>
    <source>
        <strain evidence="2 4">TG57</strain>
    </source>
</reference>
<sequence>MNFDSFLYNTRPFLNYLFDFYSNLDDMKLSTVINDAGNVDNVSLIVVDMVNGFCKSGSLSSPRIGGIIEPIKNLINASYRMGIKNVLFINDAHIKDAAEFVDYPEHCVKGTDESSIVEELLEIIKGQPQIYEKNSLNVFFGGEFDDGNSFLKKIVSMLKEGKSTFIIVGNCTDLCVYQTAMSIKMIANANNLSANIVIPENCVETYDISVKTAERLKIIPHDGDMIHTMFLYHMKLNGINIVKELMEE</sequence>
<feature type="domain" description="Isochorismatase-like" evidence="1">
    <location>
        <begin position="44"/>
        <end position="207"/>
    </location>
</feature>
<dbReference type="Proteomes" id="UP000214975">
    <property type="component" value="Chromosome"/>
</dbReference>
<keyword evidence="2" id="KW-0378">Hydrolase</keyword>
<dbReference type="GO" id="GO:0019365">
    <property type="term" value="P:pyridine nucleotide salvage"/>
    <property type="evidence" value="ECO:0007669"/>
    <property type="project" value="InterPro"/>
</dbReference>
<dbReference type="PANTHER" id="PTHR47297">
    <property type="match status" value="1"/>
</dbReference>
<evidence type="ECO:0000259" key="1">
    <source>
        <dbReference type="Pfam" id="PF00857"/>
    </source>
</evidence>
<dbReference type="CDD" id="cd00431">
    <property type="entry name" value="cysteine_hydrolases"/>
    <property type="match status" value="1"/>
</dbReference>
<dbReference type="RefSeq" id="WP_094043914.1">
    <property type="nucleotide sequence ID" value="NZ_CP016893.1"/>
</dbReference>
<evidence type="ECO:0000313" key="5">
    <source>
        <dbReference type="Proteomes" id="UP000215301"/>
    </source>
</evidence>
<evidence type="ECO:0000313" key="2">
    <source>
        <dbReference type="EMBL" id="AST58260.1"/>
    </source>
</evidence>
<dbReference type="EMBL" id="CP016893">
    <property type="protein sequence ID" value="AST58260.1"/>
    <property type="molecule type" value="Genomic_DNA"/>
</dbReference>
<dbReference type="SUPFAM" id="SSF52499">
    <property type="entry name" value="Isochorismatase-like hydrolases"/>
    <property type="match status" value="1"/>
</dbReference>
<reference evidence="3 5" key="2">
    <citation type="submission" date="2017-06" db="EMBL/GenBank/DDBJ databases">
        <title>Isolation and characterization of a thermophilic and butanogenic Thermoanaerobacterium thermosaccharolyticum M5 capable of efficient degradation of hemicellulose.</title>
        <authorList>
            <person name="Xin F."/>
            <person name="Jiang Y."/>
        </authorList>
    </citation>
    <scope>NUCLEOTIDE SEQUENCE [LARGE SCALE GENOMIC DNA]</scope>
    <source>
        <strain evidence="3 5">M5</strain>
    </source>
</reference>
<gene>
    <name evidence="3" type="ORF">CE561_02885</name>
    <name evidence="2" type="ORF">Thert_02349</name>
</gene>
<dbReference type="Pfam" id="PF00857">
    <property type="entry name" value="Isochorismatase"/>
    <property type="match status" value="1"/>
</dbReference>
<organism evidence="3 5">
    <name type="scientific">Thermoanaerobacterium thermosaccharolyticum</name>
    <name type="common">Clostridium thermosaccharolyticum</name>
    <dbReference type="NCBI Taxonomy" id="1517"/>
    <lineage>
        <taxon>Bacteria</taxon>
        <taxon>Bacillati</taxon>
        <taxon>Bacillota</taxon>
        <taxon>Clostridia</taxon>
        <taxon>Thermoanaerobacterales</taxon>
        <taxon>Thermoanaerobacteraceae</taxon>
        <taxon>Thermoanaerobacterium</taxon>
    </lineage>
</organism>
<dbReference type="AlphaFoldDB" id="A0A231VN54"/>
<dbReference type="InterPro" id="IPR036380">
    <property type="entry name" value="Isochorismatase-like_sf"/>
</dbReference>
<proteinExistence type="predicted"/>
<accession>A0A231VN54</accession>
<dbReference type="InterPro" id="IPR044717">
    <property type="entry name" value="NIC1"/>
</dbReference>